<dbReference type="PANTHER" id="PTHR24320">
    <property type="entry name" value="RETINOL DEHYDROGENASE"/>
    <property type="match status" value="1"/>
</dbReference>
<sequence>MIFITGSTDGLGLLAAKELIRLGHEVVLHARSKKRLEEVANALPKSAKVLVADLSNMQEVKHLAKELNTLGSFDTIIHNAGVYQAPKDLIFKVNVLAPFILSSLLNKPKQMIFINSNMHPHGSISFENLSLESGVDYSTSKLQLLMLALAIGRRVPELYLNSVDPGWVPTKMANYSAPDSLEEGSATQVWLASSQDADLNKKYFYHMKEAAYDSKADNIAAQDQLIKKCEEMSGVEFLYSYKGLI</sequence>
<accession>A0A7M1AVH6</accession>
<dbReference type="Gene3D" id="3.40.50.720">
    <property type="entry name" value="NAD(P)-binding Rossmann-like Domain"/>
    <property type="match status" value="1"/>
</dbReference>
<dbReference type="Pfam" id="PF00106">
    <property type="entry name" value="adh_short"/>
    <property type="match status" value="1"/>
</dbReference>
<dbReference type="KEGG" id="smax:FJR03_06365"/>
<dbReference type="SUPFAM" id="SSF51735">
    <property type="entry name" value="NAD(P)-binding Rossmann-fold domains"/>
    <property type="match status" value="1"/>
</dbReference>
<dbReference type="EMBL" id="CP041165">
    <property type="protein sequence ID" value="QOP41386.1"/>
    <property type="molecule type" value="Genomic_DNA"/>
</dbReference>
<dbReference type="GO" id="GO:0016491">
    <property type="term" value="F:oxidoreductase activity"/>
    <property type="evidence" value="ECO:0007669"/>
    <property type="project" value="UniProtKB-KW"/>
</dbReference>
<dbReference type="InterPro" id="IPR002347">
    <property type="entry name" value="SDR_fam"/>
</dbReference>
<dbReference type="Proteomes" id="UP000593910">
    <property type="component" value="Chromosome"/>
</dbReference>
<proteinExistence type="inferred from homology"/>
<gene>
    <name evidence="3" type="ORF">FJR03_06365</name>
</gene>
<keyword evidence="2" id="KW-0560">Oxidoreductase</keyword>
<protein>
    <submittedName>
        <fullName evidence="3">SDR family NAD(P)-dependent oxidoreductase</fullName>
    </submittedName>
</protein>
<dbReference type="RefSeq" id="WP_193112700.1">
    <property type="nucleotide sequence ID" value="NZ_CP041165.1"/>
</dbReference>
<comment type="similarity">
    <text evidence="1">Belongs to the short-chain dehydrogenases/reductases (SDR) family.</text>
</comment>
<dbReference type="PANTHER" id="PTHR24320:SF274">
    <property type="entry name" value="CHAIN DEHYDROGENASE, PUTATIVE (AFU_ORTHOLOGUE AFUA_4G00440)-RELATED"/>
    <property type="match status" value="1"/>
</dbReference>
<evidence type="ECO:0000313" key="4">
    <source>
        <dbReference type="Proteomes" id="UP000593910"/>
    </source>
</evidence>
<reference evidence="3 4" key="1">
    <citation type="submission" date="2019-06" db="EMBL/GenBank/DDBJ databases">
        <title>Sulfurimonas gotlandica sp. nov., a chemoautotrophic and psychrotolerant epsilonproteobacterium isolated from a pelagic redoxcline, and an emended description of the genus Sulfurimonas.</title>
        <authorList>
            <person name="Wang S."/>
            <person name="Jiang L."/>
            <person name="Shao Z."/>
        </authorList>
    </citation>
    <scope>NUCLEOTIDE SEQUENCE [LARGE SCALE GENOMIC DNA]</scope>
    <source>
        <strain evidence="3 4">B2</strain>
    </source>
</reference>
<evidence type="ECO:0000256" key="1">
    <source>
        <dbReference type="ARBA" id="ARBA00006484"/>
    </source>
</evidence>
<dbReference type="PRINTS" id="PR00081">
    <property type="entry name" value="GDHRDH"/>
</dbReference>
<dbReference type="AlphaFoldDB" id="A0A7M1AVH6"/>
<dbReference type="InterPro" id="IPR036291">
    <property type="entry name" value="NAD(P)-bd_dom_sf"/>
</dbReference>
<evidence type="ECO:0000313" key="3">
    <source>
        <dbReference type="EMBL" id="QOP41386.1"/>
    </source>
</evidence>
<name>A0A7M1AVH6_9BACT</name>
<evidence type="ECO:0000256" key="2">
    <source>
        <dbReference type="ARBA" id="ARBA00023002"/>
    </source>
</evidence>
<organism evidence="3 4">
    <name type="scientific">Sulfurimonas marina</name>
    <dbReference type="NCBI Taxonomy" id="2590551"/>
    <lineage>
        <taxon>Bacteria</taxon>
        <taxon>Pseudomonadati</taxon>
        <taxon>Campylobacterota</taxon>
        <taxon>Epsilonproteobacteria</taxon>
        <taxon>Campylobacterales</taxon>
        <taxon>Sulfurimonadaceae</taxon>
        <taxon>Sulfurimonas</taxon>
    </lineage>
</organism>
<keyword evidence="4" id="KW-1185">Reference proteome</keyword>